<dbReference type="GO" id="GO:0007156">
    <property type="term" value="P:homophilic cell adhesion via plasma membrane adhesion molecules"/>
    <property type="evidence" value="ECO:0007669"/>
    <property type="project" value="InterPro"/>
</dbReference>
<dbReference type="PANTHER" id="PTHR12011">
    <property type="entry name" value="ADHESION G-PROTEIN COUPLED RECEPTOR"/>
    <property type="match status" value="1"/>
</dbReference>
<evidence type="ECO:0000259" key="11">
    <source>
        <dbReference type="PROSITE" id="PS50221"/>
    </source>
</evidence>
<dbReference type="SMART" id="SM00303">
    <property type="entry name" value="GPS"/>
    <property type="match status" value="1"/>
</dbReference>
<dbReference type="PROSITE" id="PS50221">
    <property type="entry name" value="GAIN_B"/>
    <property type="match status" value="1"/>
</dbReference>
<feature type="transmembrane region" description="Helical" evidence="10">
    <location>
        <begin position="618"/>
        <end position="638"/>
    </location>
</feature>
<feature type="non-terminal residue" evidence="14">
    <location>
        <position position="1"/>
    </location>
</feature>
<dbReference type="InterPro" id="IPR000203">
    <property type="entry name" value="GPS"/>
</dbReference>
<sequence>LFLTTRFTFVLSNSLCKFNVSSLQIEENSPKETMIASASCTDEVVIANISVPFKLRKSAGIQSGANLFYDLVVKDDVDYEQIEVYENIKITKAPDDDTHQYATVTVLPVNEYAPSFDNATNSQHFIQEDVSAGTIITTFTASDEDKGVDGDIEFSISGKDESAFRIGLTTGVLYLERSTKLSESPYTIIIIASDNGTEVRKKVTHEFVVEVDAAPTTNVTSTVGTDTQTDHGKSLQSTITTVAQENETTTAQDKINTTKKVTDNLEETTEMVTTERTFSDALLNIHMLAQRTGMDNTVNKDEMNKIMGQMFALSNHSILNDAALYEKTDIKRFKQLFIQTASNLLEERNSKYLNSSIELIKILDIFSEAMLHSDAAEDITATNIKIEKLSLDYTTNWQHVIEKQGVGFDGNKIFIPNNVSTDIPERVIYGVYKGGKFPKFKLKNDSSSETYEVISDLLTSIKISSISSQLFSQPVQIVMKIAETNFSSRYPVCGFIDFSSESFPWKTDGCSVHAANRSHVTCYCNHLTNFAVLMQVQSLKMSPVVSATLEIITRIGCGISISTLVVSLLILFRYGLKSERMILLINLMLALLIALIVLVAGLGAIHDKLICQIVAMSLHYFFLVVFTMMLIEGVILLCKLYKPLQRRPKLGIALVLGWVTPLAVVVATAASPLGKGYGTKRHCWLSIEIGTIWTFVGPAVFVIMLNLIVLAAVLRVFLSVRVNARKSEVEKIRSSVRAAVTLLPLLGVTWLFGILAIDGAAIVFQYIFAVLNSLQGFFMFIFHVLLNEEVRLAWQRKRYVTSRGPEAISSLSDLHNKMKLNQISPTLPAKMTRFTCTTNHV</sequence>
<evidence type="ECO:0000256" key="6">
    <source>
        <dbReference type="ARBA" id="ARBA00023157"/>
    </source>
</evidence>
<evidence type="ECO:0000256" key="9">
    <source>
        <dbReference type="PROSITE-ProRule" id="PRU00043"/>
    </source>
</evidence>
<name>A0A8S4PCE4_OWEFU</name>
<gene>
    <name evidence="14" type="ORF">OFUS_LOCUS16822</name>
</gene>
<dbReference type="InterPro" id="IPR017981">
    <property type="entry name" value="GPCR_2-like_7TM"/>
</dbReference>
<feature type="transmembrane region" description="Helical" evidence="10">
    <location>
        <begin position="584"/>
        <end position="606"/>
    </location>
</feature>
<comment type="subcellular location">
    <subcellularLocation>
        <location evidence="1">Membrane</location>
        <topology evidence="1">Multi-pass membrane protein</topology>
    </subcellularLocation>
</comment>
<keyword evidence="4 10" id="KW-1133">Transmembrane helix</keyword>
<reference evidence="14" key="1">
    <citation type="submission" date="2022-03" db="EMBL/GenBank/DDBJ databases">
        <authorList>
            <person name="Martin C."/>
        </authorList>
    </citation>
    <scope>NUCLEOTIDE SEQUENCE</scope>
</reference>
<evidence type="ECO:0000256" key="8">
    <source>
        <dbReference type="ARBA" id="ARBA00023292"/>
    </source>
</evidence>
<dbReference type="GO" id="GO:0007166">
    <property type="term" value="P:cell surface receptor signaling pathway"/>
    <property type="evidence" value="ECO:0007669"/>
    <property type="project" value="InterPro"/>
</dbReference>
<feature type="transmembrane region" description="Helical" evidence="10">
    <location>
        <begin position="763"/>
        <end position="786"/>
    </location>
</feature>
<evidence type="ECO:0000313" key="15">
    <source>
        <dbReference type="Proteomes" id="UP000749559"/>
    </source>
</evidence>
<evidence type="ECO:0000256" key="5">
    <source>
        <dbReference type="ARBA" id="ARBA00023136"/>
    </source>
</evidence>
<dbReference type="Pfam" id="PF01825">
    <property type="entry name" value="GPS"/>
    <property type="match status" value="1"/>
</dbReference>
<proteinExistence type="inferred from homology"/>
<keyword evidence="15" id="KW-1185">Reference proteome</keyword>
<evidence type="ECO:0000256" key="4">
    <source>
        <dbReference type="ARBA" id="ARBA00022989"/>
    </source>
</evidence>
<keyword evidence="7" id="KW-0325">Glycoprotein</keyword>
<feature type="transmembrane region" description="Helical" evidence="10">
    <location>
        <begin position="650"/>
        <end position="672"/>
    </location>
</feature>
<dbReference type="OrthoDB" id="347083at2759"/>
<evidence type="ECO:0000313" key="14">
    <source>
        <dbReference type="EMBL" id="CAH1791774.1"/>
    </source>
</evidence>
<evidence type="ECO:0000256" key="10">
    <source>
        <dbReference type="SAM" id="Phobius"/>
    </source>
</evidence>
<dbReference type="InterPro" id="IPR000832">
    <property type="entry name" value="GPCR_2_secretin-like"/>
</dbReference>
<evidence type="ECO:0000256" key="1">
    <source>
        <dbReference type="ARBA" id="ARBA00004141"/>
    </source>
</evidence>
<accession>A0A8S4PCE4</accession>
<dbReference type="Pfam" id="PF00028">
    <property type="entry name" value="Cadherin"/>
    <property type="match status" value="1"/>
</dbReference>
<keyword evidence="5 10" id="KW-0472">Membrane</keyword>
<comment type="similarity">
    <text evidence="2">Belongs to the G-protein coupled receptor 2 family. Adhesion G-protein coupled receptor (ADGR) subfamily.</text>
</comment>
<dbReference type="EMBL" id="CAIIXF020000008">
    <property type="protein sequence ID" value="CAH1791774.1"/>
    <property type="molecule type" value="Genomic_DNA"/>
</dbReference>
<feature type="transmembrane region" description="Helical" evidence="10">
    <location>
        <begin position="738"/>
        <end position="757"/>
    </location>
</feature>
<comment type="caution">
    <text evidence="14">The sequence shown here is derived from an EMBL/GenBank/DDBJ whole genome shotgun (WGS) entry which is preliminary data.</text>
</comment>
<dbReference type="PRINTS" id="PR00249">
    <property type="entry name" value="GPCRSECRETIN"/>
</dbReference>
<dbReference type="InterPro" id="IPR015919">
    <property type="entry name" value="Cadherin-like_sf"/>
</dbReference>
<feature type="domain" description="G-protein coupled receptors family 2 profile 2" evidence="12">
    <location>
        <begin position="549"/>
        <end position="787"/>
    </location>
</feature>
<dbReference type="PROSITE" id="PS50261">
    <property type="entry name" value="G_PROTEIN_RECEP_F2_4"/>
    <property type="match status" value="1"/>
</dbReference>
<keyword evidence="9" id="KW-0106">Calcium</keyword>
<feature type="domain" description="GAIN-B" evidence="11">
    <location>
        <begin position="380"/>
        <end position="540"/>
    </location>
</feature>
<protein>
    <submittedName>
        <fullName evidence="14">Uncharacterized protein</fullName>
    </submittedName>
</protein>
<dbReference type="PROSITE" id="PS50268">
    <property type="entry name" value="CADHERIN_2"/>
    <property type="match status" value="1"/>
</dbReference>
<dbReference type="GO" id="GO:0005509">
    <property type="term" value="F:calcium ion binding"/>
    <property type="evidence" value="ECO:0007669"/>
    <property type="project" value="UniProtKB-UniRule"/>
</dbReference>
<dbReference type="InterPro" id="IPR002126">
    <property type="entry name" value="Cadherin-like_dom"/>
</dbReference>
<dbReference type="SUPFAM" id="SSF49313">
    <property type="entry name" value="Cadherin-like"/>
    <property type="match status" value="1"/>
</dbReference>
<dbReference type="GO" id="GO:0004930">
    <property type="term" value="F:G protein-coupled receptor activity"/>
    <property type="evidence" value="ECO:0007669"/>
    <property type="project" value="InterPro"/>
</dbReference>
<dbReference type="AlphaFoldDB" id="A0A8S4PCE4"/>
<dbReference type="Proteomes" id="UP000749559">
    <property type="component" value="Unassembled WGS sequence"/>
</dbReference>
<evidence type="ECO:0000259" key="13">
    <source>
        <dbReference type="PROSITE" id="PS50268"/>
    </source>
</evidence>
<keyword evidence="6" id="KW-1015">Disulfide bond</keyword>
<keyword evidence="8" id="KW-0424">Laminin EGF-like domain</keyword>
<dbReference type="FunFam" id="1.20.1070.10:FF:000058">
    <property type="entry name" value="Adhesion G protein-coupled receptor F5"/>
    <property type="match status" value="1"/>
</dbReference>
<dbReference type="SMART" id="SM00112">
    <property type="entry name" value="CA"/>
    <property type="match status" value="1"/>
</dbReference>
<dbReference type="Pfam" id="PF00002">
    <property type="entry name" value="7tm_2"/>
    <property type="match status" value="1"/>
</dbReference>
<dbReference type="Gene3D" id="2.60.40.60">
    <property type="entry name" value="Cadherins"/>
    <property type="match status" value="1"/>
</dbReference>
<dbReference type="PANTHER" id="PTHR12011:SF347">
    <property type="entry name" value="FI21270P1-RELATED"/>
    <property type="match status" value="1"/>
</dbReference>
<evidence type="ECO:0000256" key="2">
    <source>
        <dbReference type="ARBA" id="ARBA00007343"/>
    </source>
</evidence>
<dbReference type="InterPro" id="IPR057244">
    <property type="entry name" value="GAIN_B"/>
</dbReference>
<keyword evidence="3 10" id="KW-0812">Transmembrane</keyword>
<feature type="transmembrane region" description="Helical" evidence="10">
    <location>
        <begin position="551"/>
        <end position="572"/>
    </location>
</feature>
<evidence type="ECO:0000256" key="3">
    <source>
        <dbReference type="ARBA" id="ARBA00022692"/>
    </source>
</evidence>
<feature type="domain" description="Cadherin" evidence="13">
    <location>
        <begin position="126"/>
        <end position="211"/>
    </location>
</feature>
<dbReference type="GO" id="GO:0005886">
    <property type="term" value="C:plasma membrane"/>
    <property type="evidence" value="ECO:0007669"/>
    <property type="project" value="TreeGrafter"/>
</dbReference>
<dbReference type="InterPro" id="IPR046338">
    <property type="entry name" value="GAIN_dom_sf"/>
</dbReference>
<dbReference type="Gene3D" id="2.60.220.50">
    <property type="match status" value="1"/>
</dbReference>
<evidence type="ECO:0000256" key="7">
    <source>
        <dbReference type="ARBA" id="ARBA00023180"/>
    </source>
</evidence>
<dbReference type="CDD" id="cd11304">
    <property type="entry name" value="Cadherin_repeat"/>
    <property type="match status" value="1"/>
</dbReference>
<dbReference type="Gene3D" id="1.20.1070.10">
    <property type="entry name" value="Rhodopsin 7-helix transmembrane proteins"/>
    <property type="match status" value="1"/>
</dbReference>
<evidence type="ECO:0000259" key="12">
    <source>
        <dbReference type="PROSITE" id="PS50261"/>
    </source>
</evidence>
<feature type="transmembrane region" description="Helical" evidence="10">
    <location>
        <begin position="692"/>
        <end position="718"/>
    </location>
</feature>
<organism evidence="14 15">
    <name type="scientific">Owenia fusiformis</name>
    <name type="common">Polychaete worm</name>
    <dbReference type="NCBI Taxonomy" id="6347"/>
    <lineage>
        <taxon>Eukaryota</taxon>
        <taxon>Metazoa</taxon>
        <taxon>Spiralia</taxon>
        <taxon>Lophotrochozoa</taxon>
        <taxon>Annelida</taxon>
        <taxon>Polychaeta</taxon>
        <taxon>Sedentaria</taxon>
        <taxon>Canalipalpata</taxon>
        <taxon>Sabellida</taxon>
        <taxon>Oweniida</taxon>
        <taxon>Oweniidae</taxon>
        <taxon>Owenia</taxon>
    </lineage>
</organism>